<evidence type="ECO:0000313" key="2">
    <source>
        <dbReference type="EMBL" id="GBP46354.1"/>
    </source>
</evidence>
<organism evidence="2 3">
    <name type="scientific">Eumeta variegata</name>
    <name type="common">Bagworm moth</name>
    <name type="synonym">Eumeta japonica</name>
    <dbReference type="NCBI Taxonomy" id="151549"/>
    <lineage>
        <taxon>Eukaryota</taxon>
        <taxon>Metazoa</taxon>
        <taxon>Ecdysozoa</taxon>
        <taxon>Arthropoda</taxon>
        <taxon>Hexapoda</taxon>
        <taxon>Insecta</taxon>
        <taxon>Pterygota</taxon>
        <taxon>Neoptera</taxon>
        <taxon>Endopterygota</taxon>
        <taxon>Lepidoptera</taxon>
        <taxon>Glossata</taxon>
        <taxon>Ditrysia</taxon>
        <taxon>Tineoidea</taxon>
        <taxon>Psychidae</taxon>
        <taxon>Oiketicinae</taxon>
        <taxon>Eumeta</taxon>
    </lineage>
</organism>
<dbReference type="Proteomes" id="UP000299102">
    <property type="component" value="Unassembled WGS sequence"/>
</dbReference>
<feature type="compositionally biased region" description="Basic and acidic residues" evidence="1">
    <location>
        <begin position="55"/>
        <end position="70"/>
    </location>
</feature>
<comment type="caution">
    <text evidence="2">The sequence shown here is derived from an EMBL/GenBank/DDBJ whole genome shotgun (WGS) entry which is preliminary data.</text>
</comment>
<protein>
    <submittedName>
        <fullName evidence="2">Uncharacterized protein</fullName>
    </submittedName>
</protein>
<dbReference type="AlphaFoldDB" id="A0A4C1W867"/>
<name>A0A4C1W867_EUMVA</name>
<evidence type="ECO:0000313" key="3">
    <source>
        <dbReference type="Proteomes" id="UP000299102"/>
    </source>
</evidence>
<evidence type="ECO:0000256" key="1">
    <source>
        <dbReference type="SAM" id="MobiDB-lite"/>
    </source>
</evidence>
<proteinExistence type="predicted"/>
<accession>A0A4C1W867</accession>
<reference evidence="2 3" key="1">
    <citation type="journal article" date="2019" name="Commun. Biol.">
        <title>The bagworm genome reveals a unique fibroin gene that provides high tensile strength.</title>
        <authorList>
            <person name="Kono N."/>
            <person name="Nakamura H."/>
            <person name="Ohtoshi R."/>
            <person name="Tomita M."/>
            <person name="Numata K."/>
            <person name="Arakawa K."/>
        </authorList>
    </citation>
    <scope>NUCLEOTIDE SEQUENCE [LARGE SCALE GENOMIC DNA]</scope>
</reference>
<feature type="region of interest" description="Disordered" evidence="1">
    <location>
        <begin position="41"/>
        <end position="83"/>
    </location>
</feature>
<keyword evidence="3" id="KW-1185">Reference proteome</keyword>
<dbReference type="EMBL" id="BGZK01000481">
    <property type="protein sequence ID" value="GBP46354.1"/>
    <property type="molecule type" value="Genomic_DNA"/>
</dbReference>
<sequence>MPTKTHPVQFVVYDPTELSLRGPDSHLAGFSKRVAESMVGHALHTADGSTSDASSRSDKSDVMAEHREYLPRPLSRPQMPVEL</sequence>
<gene>
    <name evidence="2" type="ORF">EVAR_39733_1</name>
</gene>